<feature type="compositionally biased region" description="Basic and acidic residues" evidence="4">
    <location>
        <begin position="36"/>
        <end position="46"/>
    </location>
</feature>
<dbReference type="VEuPathDB" id="FungiDB:PGTG_05402"/>
<evidence type="ECO:0000313" key="5">
    <source>
        <dbReference type="EMBL" id="EFP80177.2"/>
    </source>
</evidence>
<dbReference type="FunFam" id="2.130.10.10:FF:002626">
    <property type="entry name" value="Uncharacterized protein"/>
    <property type="match status" value="1"/>
</dbReference>
<dbReference type="InterPro" id="IPR036322">
    <property type="entry name" value="WD40_repeat_dom_sf"/>
</dbReference>
<dbReference type="STRING" id="418459.E3K6Q7"/>
<dbReference type="OrthoDB" id="2503316at2759"/>
<dbReference type="GO" id="GO:0044804">
    <property type="term" value="P:nucleophagy"/>
    <property type="evidence" value="ECO:0000318"/>
    <property type="project" value="GO_Central"/>
</dbReference>
<comment type="similarity">
    <text evidence="3">Belongs to the WD repeat PROPPIN family.</text>
</comment>
<keyword evidence="6" id="KW-1185">Reference proteome</keyword>
<evidence type="ECO:0000313" key="6">
    <source>
        <dbReference type="Proteomes" id="UP000008783"/>
    </source>
</evidence>
<dbReference type="GeneID" id="10534356"/>
<proteinExistence type="inferred from homology"/>
<protein>
    <submittedName>
        <fullName evidence="5">Uncharacterized protein</fullName>
    </submittedName>
</protein>
<reference evidence="6" key="2">
    <citation type="journal article" date="2011" name="Proc. Natl. Acad. Sci. U.S.A.">
        <title>Obligate biotrophy features unraveled by the genomic analysis of rust fungi.</title>
        <authorList>
            <person name="Duplessis S."/>
            <person name="Cuomo C.A."/>
            <person name="Lin Y.-C."/>
            <person name="Aerts A."/>
            <person name="Tisserant E."/>
            <person name="Veneault-Fourrey C."/>
            <person name="Joly D.L."/>
            <person name="Hacquard S."/>
            <person name="Amselem J."/>
            <person name="Cantarel B.L."/>
            <person name="Chiu R."/>
            <person name="Coutinho P.M."/>
            <person name="Feau N."/>
            <person name="Field M."/>
            <person name="Frey P."/>
            <person name="Gelhaye E."/>
            <person name="Goldberg J."/>
            <person name="Grabherr M.G."/>
            <person name="Kodira C.D."/>
            <person name="Kohler A."/>
            <person name="Kuees U."/>
            <person name="Lindquist E.A."/>
            <person name="Lucas S.M."/>
            <person name="Mago R."/>
            <person name="Mauceli E."/>
            <person name="Morin E."/>
            <person name="Murat C."/>
            <person name="Pangilinan J.L."/>
            <person name="Park R."/>
            <person name="Pearson M."/>
            <person name="Quesneville H."/>
            <person name="Rouhier N."/>
            <person name="Sakthikumar S."/>
            <person name="Salamov A.A."/>
            <person name="Schmutz J."/>
            <person name="Selles B."/>
            <person name="Shapiro H."/>
            <person name="Tanguay P."/>
            <person name="Tuskan G.A."/>
            <person name="Henrissat B."/>
            <person name="Van de Peer Y."/>
            <person name="Rouze P."/>
            <person name="Ellis J.G."/>
            <person name="Dodds P.N."/>
            <person name="Schein J.E."/>
            <person name="Zhong S."/>
            <person name="Hamelin R.C."/>
            <person name="Grigoriev I.V."/>
            <person name="Szabo L.J."/>
            <person name="Martin F."/>
        </authorList>
    </citation>
    <scope>NUCLEOTIDE SEQUENCE [LARGE SCALE GENOMIC DNA]</scope>
    <source>
        <strain evidence="6">CRL 75-36-700-3 / race SCCL</strain>
    </source>
</reference>
<dbReference type="Proteomes" id="UP000008783">
    <property type="component" value="Unassembled WGS sequence"/>
</dbReference>
<dbReference type="SUPFAM" id="SSF50978">
    <property type="entry name" value="WD40 repeat-like"/>
    <property type="match status" value="1"/>
</dbReference>
<evidence type="ECO:0000256" key="3">
    <source>
        <dbReference type="ARBA" id="ARBA00025740"/>
    </source>
</evidence>
<dbReference type="GO" id="GO:0000422">
    <property type="term" value="P:autophagy of mitochondrion"/>
    <property type="evidence" value="ECO:0000318"/>
    <property type="project" value="GO_Central"/>
</dbReference>
<keyword evidence="1" id="KW-0853">WD repeat</keyword>
<accession>E3K6Q7</accession>
<dbReference type="EMBL" id="DS178274">
    <property type="protein sequence ID" value="EFP80177.2"/>
    <property type="molecule type" value="Genomic_DNA"/>
</dbReference>
<dbReference type="SMART" id="SM00320">
    <property type="entry name" value="WD40"/>
    <property type="match status" value="2"/>
</dbReference>
<dbReference type="GO" id="GO:0080025">
    <property type="term" value="F:phosphatidylinositol-3,5-bisphosphate binding"/>
    <property type="evidence" value="ECO:0000318"/>
    <property type="project" value="GO_Central"/>
</dbReference>
<evidence type="ECO:0000256" key="4">
    <source>
        <dbReference type="SAM" id="MobiDB-lite"/>
    </source>
</evidence>
<dbReference type="HOGENOM" id="CLU_154756_0_0_1"/>
<dbReference type="InterPro" id="IPR015943">
    <property type="entry name" value="WD40/YVTN_repeat-like_dom_sf"/>
</dbReference>
<dbReference type="Gene3D" id="2.130.10.10">
    <property type="entry name" value="YVTN repeat-like/Quinoprotein amine dehydrogenase"/>
    <property type="match status" value="1"/>
</dbReference>
<dbReference type="Pfam" id="PF00400">
    <property type="entry name" value="WD40"/>
    <property type="match status" value="2"/>
</dbReference>
<dbReference type="GO" id="GO:0032266">
    <property type="term" value="F:phosphatidylinositol-3-phosphate binding"/>
    <property type="evidence" value="ECO:0000318"/>
    <property type="project" value="GO_Central"/>
</dbReference>
<dbReference type="GO" id="GO:0000425">
    <property type="term" value="P:pexophagy"/>
    <property type="evidence" value="ECO:0000318"/>
    <property type="project" value="GO_Central"/>
</dbReference>
<dbReference type="GO" id="GO:0061723">
    <property type="term" value="P:glycophagy"/>
    <property type="evidence" value="ECO:0000318"/>
    <property type="project" value="GO_Central"/>
</dbReference>
<sequence length="141" mass="15074">MAVSHALLQRSPSQSMASIYLSSNPIILPPPPSGRISDRTSADRQQHPPHPSTAILVAHTTPLASLAITPCGNLVATASVTGTLIHIWNAKSASLVREPRRGTDVGEIRGLLFRPDGLVICTTSDKGTIHVWTLAEKLLKF</sequence>
<dbReference type="GO" id="GO:0034497">
    <property type="term" value="P:protein localization to phagophore assembly site"/>
    <property type="evidence" value="ECO:0000318"/>
    <property type="project" value="GO_Central"/>
</dbReference>
<dbReference type="InterPro" id="IPR001680">
    <property type="entry name" value="WD40_rpt"/>
</dbReference>
<dbReference type="InterPro" id="IPR048720">
    <property type="entry name" value="PROPPIN"/>
</dbReference>
<dbReference type="RefSeq" id="XP_003324596.2">
    <property type="nucleotide sequence ID" value="XM_003324548.2"/>
</dbReference>
<reference key="1">
    <citation type="submission" date="2007-01" db="EMBL/GenBank/DDBJ databases">
        <title>The Genome Sequence of Puccinia graminis f. sp. tritici Strain CRL 75-36-700-3.</title>
        <authorList>
            <consortium name="The Broad Institute Genome Sequencing Platform"/>
            <person name="Birren B."/>
            <person name="Lander E."/>
            <person name="Galagan J."/>
            <person name="Nusbaum C."/>
            <person name="Devon K."/>
            <person name="Cuomo C."/>
            <person name="Jaffe D."/>
            <person name="Butler J."/>
            <person name="Alvarez P."/>
            <person name="Gnerre S."/>
            <person name="Grabherr M."/>
            <person name="Mauceli E."/>
            <person name="Brockman W."/>
            <person name="Young S."/>
            <person name="LaButti K."/>
            <person name="Sykes S."/>
            <person name="DeCaprio D."/>
            <person name="Crawford M."/>
            <person name="Koehrsen M."/>
            <person name="Engels R."/>
            <person name="Montgomery P."/>
            <person name="Pearson M."/>
            <person name="Howarth C."/>
            <person name="Larson L."/>
            <person name="White J."/>
            <person name="Zeng Q."/>
            <person name="Kodira C."/>
            <person name="Yandava C."/>
            <person name="Alvarado L."/>
            <person name="O'Leary S."/>
            <person name="Szabo L."/>
            <person name="Dean R."/>
            <person name="Schein J."/>
        </authorList>
    </citation>
    <scope>NUCLEOTIDE SEQUENCE</scope>
    <source>
        <strain>CRL 75-36-700-3</strain>
    </source>
</reference>
<dbReference type="AlphaFoldDB" id="E3K6Q7"/>
<dbReference type="GO" id="GO:0030674">
    <property type="term" value="F:protein-macromolecule adaptor activity"/>
    <property type="evidence" value="ECO:0000318"/>
    <property type="project" value="GO_Central"/>
</dbReference>
<dbReference type="GO" id="GO:0005829">
    <property type="term" value="C:cytosol"/>
    <property type="evidence" value="ECO:0000318"/>
    <property type="project" value="GO_Central"/>
</dbReference>
<organism evidence="5 6">
    <name type="scientific">Puccinia graminis f. sp. tritici (strain CRL 75-36-700-3 / race SCCL)</name>
    <name type="common">Black stem rust fungus</name>
    <dbReference type="NCBI Taxonomy" id="418459"/>
    <lineage>
        <taxon>Eukaryota</taxon>
        <taxon>Fungi</taxon>
        <taxon>Dikarya</taxon>
        <taxon>Basidiomycota</taxon>
        <taxon>Pucciniomycotina</taxon>
        <taxon>Pucciniomycetes</taxon>
        <taxon>Pucciniales</taxon>
        <taxon>Pucciniaceae</taxon>
        <taxon>Puccinia</taxon>
    </lineage>
</organism>
<keyword evidence="2" id="KW-0677">Repeat</keyword>
<dbReference type="KEGG" id="pgr:PGTG_05402"/>
<dbReference type="GO" id="GO:0034045">
    <property type="term" value="C:phagophore assembly site membrane"/>
    <property type="evidence" value="ECO:0000318"/>
    <property type="project" value="GO_Central"/>
</dbReference>
<gene>
    <name evidence="5" type="ORF">PGTG_05402</name>
</gene>
<dbReference type="InParanoid" id="E3K6Q7"/>
<evidence type="ECO:0000256" key="2">
    <source>
        <dbReference type="ARBA" id="ARBA00022737"/>
    </source>
</evidence>
<dbReference type="PANTHER" id="PTHR11227">
    <property type="entry name" value="WD-REPEAT PROTEIN INTERACTING WITH PHOSPHOINOSIDES WIPI -RELATED"/>
    <property type="match status" value="1"/>
</dbReference>
<feature type="region of interest" description="Disordered" evidence="4">
    <location>
        <begin position="26"/>
        <end position="51"/>
    </location>
</feature>
<evidence type="ECO:0000256" key="1">
    <source>
        <dbReference type="ARBA" id="ARBA00022574"/>
    </source>
</evidence>
<name>E3K6Q7_PUCGT</name>